<reference evidence="6" key="1">
    <citation type="submission" date="2022-01" db="UniProtKB">
        <authorList>
            <consortium name="EnsemblMetazoa"/>
        </authorList>
    </citation>
    <scope>IDENTIFICATION</scope>
</reference>
<protein>
    <recommendedName>
        <fullName evidence="5">Carboxylesterase type B domain-containing protein</fullName>
    </recommendedName>
</protein>
<dbReference type="OMA" id="HIREYCK"/>
<keyword evidence="3" id="KW-0378">Hydrolase</keyword>
<dbReference type="Proteomes" id="UP000494040">
    <property type="component" value="Unassembled WGS sequence"/>
</dbReference>
<accession>A0A8I6TJS4</accession>
<dbReference type="InterPro" id="IPR029058">
    <property type="entry name" value="AB_hydrolase_fold"/>
</dbReference>
<organism evidence="6 7">
    <name type="scientific">Cimex lectularius</name>
    <name type="common">Bed bug</name>
    <name type="synonym">Acanthia lectularia</name>
    <dbReference type="NCBI Taxonomy" id="79782"/>
    <lineage>
        <taxon>Eukaryota</taxon>
        <taxon>Metazoa</taxon>
        <taxon>Ecdysozoa</taxon>
        <taxon>Arthropoda</taxon>
        <taxon>Hexapoda</taxon>
        <taxon>Insecta</taxon>
        <taxon>Pterygota</taxon>
        <taxon>Neoptera</taxon>
        <taxon>Paraneoptera</taxon>
        <taxon>Hemiptera</taxon>
        <taxon>Heteroptera</taxon>
        <taxon>Panheteroptera</taxon>
        <taxon>Cimicomorpha</taxon>
        <taxon>Cimicidae</taxon>
        <taxon>Cimex</taxon>
    </lineage>
</organism>
<dbReference type="KEGG" id="clec:106670759"/>
<keyword evidence="2" id="KW-0719">Serine esterase</keyword>
<evidence type="ECO:0000256" key="4">
    <source>
        <dbReference type="ARBA" id="ARBA00023180"/>
    </source>
</evidence>
<dbReference type="AlphaFoldDB" id="A0A8I6TJS4"/>
<dbReference type="InterPro" id="IPR002018">
    <property type="entry name" value="CarbesteraseB"/>
</dbReference>
<dbReference type="SUPFAM" id="SSF53474">
    <property type="entry name" value="alpha/beta-Hydrolases"/>
    <property type="match status" value="1"/>
</dbReference>
<dbReference type="Gene3D" id="3.40.50.1820">
    <property type="entry name" value="alpha/beta hydrolase"/>
    <property type="match status" value="1"/>
</dbReference>
<dbReference type="EnsemblMetazoa" id="XM_014401342.2">
    <property type="protein sequence ID" value="XP_014256828.1"/>
    <property type="gene ID" value="LOC106670759"/>
</dbReference>
<dbReference type="GO" id="GO:0052689">
    <property type="term" value="F:carboxylic ester hydrolase activity"/>
    <property type="evidence" value="ECO:0007669"/>
    <property type="project" value="UniProtKB-KW"/>
</dbReference>
<dbReference type="PANTHER" id="PTHR43142:SF1">
    <property type="entry name" value="CARBOXYLIC ESTER HYDROLASE"/>
    <property type="match status" value="1"/>
</dbReference>
<evidence type="ECO:0000256" key="1">
    <source>
        <dbReference type="ARBA" id="ARBA00005964"/>
    </source>
</evidence>
<evidence type="ECO:0000259" key="5">
    <source>
        <dbReference type="Pfam" id="PF00135"/>
    </source>
</evidence>
<dbReference type="GeneID" id="106670759"/>
<dbReference type="Pfam" id="PF00135">
    <property type="entry name" value="COesterase"/>
    <property type="match status" value="1"/>
</dbReference>
<evidence type="ECO:0000256" key="2">
    <source>
        <dbReference type="ARBA" id="ARBA00022487"/>
    </source>
</evidence>
<dbReference type="OrthoDB" id="6846267at2759"/>
<name>A0A8I6TJS4_CIMLE</name>
<comment type="similarity">
    <text evidence="1">Belongs to the type-B carboxylesterase/lipase family.</text>
</comment>
<sequence length="520" mass="58991">MLLTAENNTIAVFLAAWHHLQNMAGLKSGDLTESYRGRMFTSFAGVRYAQPPIGDLRFRDPEPIKYYSATGRKIDCLEVDQSDGKVLGQEDCLFLNIHTPDPFTKTGLPVLVWIQGQAFAQGNNKVSDLYPYKLMDYNMVVVTMSYRLGPLGFASMEKADFTGNYGLRDQAMAIEWIIKNIHLYGGNPYNITLAGEGAGASYVLHHLHGEFSGRIKKGIAFGGSRYAPWAISKKKTVGNRTLELALALGCVDFNPDCLRSVDAVRLVKTAYKLQKQGSLFAPLGMNVLFTSSSLWNQIMSHYKTVVDGVTVKSYPWRRVEPKTSFSLLIGLTEDLGTVIRSFFSRNNWSEETAEKVYNSFYDPDRIMGMRRAFYYRSIRAKLINVYKGGGAMEKLENITADSWYFMPAMAEAKFHTGPFEAFMVKFNRYLPELNCEFRVRAPFLTSFEDCPPFDNVYQRVEDESVQLVADFIHGRKLQLKQHSEDKNIFSITQALHTPVAFEEVDDGIVNRMRIWNSLFL</sequence>
<evidence type="ECO:0000313" key="7">
    <source>
        <dbReference type="Proteomes" id="UP000494040"/>
    </source>
</evidence>
<dbReference type="PANTHER" id="PTHR43142">
    <property type="entry name" value="CARBOXYLIC ESTER HYDROLASE"/>
    <property type="match status" value="1"/>
</dbReference>
<evidence type="ECO:0000313" key="6">
    <source>
        <dbReference type="EnsemblMetazoa" id="XP_014256828.1"/>
    </source>
</evidence>
<dbReference type="RefSeq" id="XP_014256828.1">
    <property type="nucleotide sequence ID" value="XM_014401342.2"/>
</dbReference>
<evidence type="ECO:0000256" key="3">
    <source>
        <dbReference type="ARBA" id="ARBA00022801"/>
    </source>
</evidence>
<feature type="domain" description="Carboxylesterase type B" evidence="5">
    <location>
        <begin position="29"/>
        <end position="428"/>
    </location>
</feature>
<keyword evidence="7" id="KW-1185">Reference proteome</keyword>
<proteinExistence type="inferred from homology"/>
<keyword evidence="4" id="KW-0325">Glycoprotein</keyword>